<dbReference type="EC" id="6.3.4.5" evidence="2"/>
<sequence length="405" mass="44751">MSKVNKEKVVLAFSGGLDTSFCVPYLMDKGFEVHTLFVNTGGVSTKTIEDIEQTAMKLGAEKHWTVDGQKELWDTIVKPLVWGNALYQDQYPVLCADRYLIAKEAVKLCKKLGTKYVAHGCTGMGNDQVRFDLSIKALSDLTILSPIRDIQKNVTDVRQYEIDYLSQKGHQVSSVHKSYSVNENLLGVTISGGAIDKWQEPEDNTYILTNHPANIDSTISKVSLEFEKGELTKLNGKDIDGVSAMQELNKTLGSYGIGRGIYTGDTIIGLKGRIVFEAPALIGLFAAHKALEEVVLTQQQNHFKPTLAKKWIDLVYQGFYFDPLTTNIQEFLQSSQANVTGTVELKLSAGQLEAVAVTSPHMIINHDVEYAQKANWGIEEAAGFIKLFGQSTATWSSVQQQKGSF</sequence>
<evidence type="ECO:0000313" key="10">
    <source>
        <dbReference type="EMBL" id="GAA4350868.1"/>
    </source>
</evidence>
<dbReference type="PROSITE" id="PS00564">
    <property type="entry name" value="ARGININOSUCCIN_SYN_1"/>
    <property type="match status" value="1"/>
</dbReference>
<evidence type="ECO:0000256" key="6">
    <source>
        <dbReference type="ARBA" id="ARBA00022741"/>
    </source>
</evidence>
<dbReference type="InterPro" id="IPR014729">
    <property type="entry name" value="Rossmann-like_a/b/a_fold"/>
</dbReference>
<keyword evidence="4" id="KW-0436">Ligase</keyword>
<dbReference type="Gene3D" id="3.40.50.620">
    <property type="entry name" value="HUPs"/>
    <property type="match status" value="1"/>
</dbReference>
<dbReference type="RefSeq" id="WP_223578620.1">
    <property type="nucleotide sequence ID" value="NZ_BAABFU010000002.1"/>
</dbReference>
<evidence type="ECO:0000256" key="1">
    <source>
        <dbReference type="ARBA" id="ARBA00004967"/>
    </source>
</evidence>
<comment type="caution">
    <text evidence="10">The sequence shown here is derived from an EMBL/GenBank/DDBJ whole genome shotgun (WGS) entry which is preliminary data.</text>
</comment>
<organism evidence="10 11">
    <name type="scientific">Kangiella taiwanensis</name>
    <dbReference type="NCBI Taxonomy" id="1079179"/>
    <lineage>
        <taxon>Bacteria</taxon>
        <taxon>Pseudomonadati</taxon>
        <taxon>Pseudomonadota</taxon>
        <taxon>Gammaproteobacteria</taxon>
        <taxon>Kangiellales</taxon>
        <taxon>Kangiellaceae</taxon>
        <taxon>Kangiella</taxon>
    </lineage>
</organism>
<accession>A0ABP8I3W8</accession>
<dbReference type="InterPro" id="IPR048267">
    <property type="entry name" value="Arginosuc_syn_N"/>
</dbReference>
<dbReference type="InterPro" id="IPR001518">
    <property type="entry name" value="Arginosuc_synth"/>
</dbReference>
<reference evidence="11" key="1">
    <citation type="journal article" date="2019" name="Int. J. Syst. Evol. Microbiol.">
        <title>The Global Catalogue of Microorganisms (GCM) 10K type strain sequencing project: providing services to taxonomists for standard genome sequencing and annotation.</title>
        <authorList>
            <consortium name="The Broad Institute Genomics Platform"/>
            <consortium name="The Broad Institute Genome Sequencing Center for Infectious Disease"/>
            <person name="Wu L."/>
            <person name="Ma J."/>
        </authorList>
    </citation>
    <scope>NUCLEOTIDE SEQUENCE [LARGE SCALE GENOMIC DNA]</scope>
    <source>
        <strain evidence="11">JCM 17727</strain>
    </source>
</reference>
<dbReference type="SUPFAM" id="SSF52402">
    <property type="entry name" value="Adenine nucleotide alpha hydrolases-like"/>
    <property type="match status" value="1"/>
</dbReference>
<comment type="pathway">
    <text evidence="1">Amino-acid biosynthesis; L-arginine biosynthesis; L-arginine from L-ornithine and carbamoyl phosphate: step 2/3.</text>
</comment>
<dbReference type="PANTHER" id="PTHR11587">
    <property type="entry name" value="ARGININOSUCCINATE SYNTHASE"/>
    <property type="match status" value="1"/>
</dbReference>
<evidence type="ECO:0000259" key="9">
    <source>
        <dbReference type="Pfam" id="PF20979"/>
    </source>
</evidence>
<dbReference type="SUPFAM" id="SSF69864">
    <property type="entry name" value="Argininosuccinate synthetase, C-terminal domain"/>
    <property type="match status" value="1"/>
</dbReference>
<evidence type="ECO:0000259" key="8">
    <source>
        <dbReference type="Pfam" id="PF00764"/>
    </source>
</evidence>
<dbReference type="Pfam" id="PF20979">
    <property type="entry name" value="Arginosuc_syn_C"/>
    <property type="match status" value="1"/>
</dbReference>
<dbReference type="Proteomes" id="UP001501294">
    <property type="component" value="Unassembled WGS sequence"/>
</dbReference>
<dbReference type="PANTHER" id="PTHR11587:SF2">
    <property type="entry name" value="ARGININOSUCCINATE SYNTHASE"/>
    <property type="match status" value="1"/>
</dbReference>
<evidence type="ECO:0000313" key="11">
    <source>
        <dbReference type="Proteomes" id="UP001501294"/>
    </source>
</evidence>
<dbReference type="InterPro" id="IPR023434">
    <property type="entry name" value="Arginosuc_synth_type_1_subfam"/>
</dbReference>
<dbReference type="Gene3D" id="3.90.1260.10">
    <property type="entry name" value="Argininosuccinate synthetase, chain A, domain 2"/>
    <property type="match status" value="1"/>
</dbReference>
<dbReference type="InterPro" id="IPR048268">
    <property type="entry name" value="Arginosuc_syn_C"/>
</dbReference>
<keyword evidence="11" id="KW-1185">Reference proteome</keyword>
<feature type="domain" description="Arginosuccinate synthase C-terminal" evidence="9">
    <location>
        <begin position="179"/>
        <end position="392"/>
    </location>
</feature>
<proteinExistence type="predicted"/>
<dbReference type="PROSITE" id="PS00565">
    <property type="entry name" value="ARGININOSUCCIN_SYN_2"/>
    <property type="match status" value="1"/>
</dbReference>
<evidence type="ECO:0000256" key="4">
    <source>
        <dbReference type="ARBA" id="ARBA00022598"/>
    </source>
</evidence>
<keyword evidence="3" id="KW-0055">Arginine biosynthesis</keyword>
<gene>
    <name evidence="10" type="ORF">GCM10023150_17070</name>
</gene>
<dbReference type="NCBIfam" id="TIGR00032">
    <property type="entry name" value="argG"/>
    <property type="match status" value="1"/>
</dbReference>
<keyword evidence="7" id="KW-0067">ATP-binding</keyword>
<evidence type="ECO:0000256" key="7">
    <source>
        <dbReference type="ARBA" id="ARBA00022840"/>
    </source>
</evidence>
<evidence type="ECO:0000256" key="5">
    <source>
        <dbReference type="ARBA" id="ARBA00022605"/>
    </source>
</evidence>
<keyword evidence="6" id="KW-0547">Nucleotide-binding</keyword>
<protein>
    <recommendedName>
        <fullName evidence="2">argininosuccinate synthase</fullName>
        <ecNumber evidence="2">6.3.4.5</ecNumber>
    </recommendedName>
</protein>
<dbReference type="EMBL" id="BAABFU010000002">
    <property type="protein sequence ID" value="GAA4350868.1"/>
    <property type="molecule type" value="Genomic_DNA"/>
</dbReference>
<feature type="domain" description="Arginosuccinate synthase-like N-terminal" evidence="8">
    <location>
        <begin position="8"/>
        <end position="169"/>
    </location>
</feature>
<dbReference type="CDD" id="cd01999">
    <property type="entry name" value="ASS"/>
    <property type="match status" value="1"/>
</dbReference>
<dbReference type="NCBIfam" id="NF003385">
    <property type="entry name" value="PRK04527.1"/>
    <property type="match status" value="1"/>
</dbReference>
<dbReference type="InterPro" id="IPR018223">
    <property type="entry name" value="Arginosuc_synth_CS"/>
</dbReference>
<dbReference type="NCBIfam" id="NF001770">
    <property type="entry name" value="PRK00509.1"/>
    <property type="match status" value="1"/>
</dbReference>
<name>A0ABP8I3W8_9GAMM</name>
<dbReference type="InterPro" id="IPR024074">
    <property type="entry name" value="AS_cat/multimer_dom_body"/>
</dbReference>
<dbReference type="Pfam" id="PF00764">
    <property type="entry name" value="Arginosuc_synth"/>
    <property type="match status" value="1"/>
</dbReference>
<evidence type="ECO:0000256" key="2">
    <source>
        <dbReference type="ARBA" id="ARBA00012286"/>
    </source>
</evidence>
<evidence type="ECO:0000256" key="3">
    <source>
        <dbReference type="ARBA" id="ARBA00022571"/>
    </source>
</evidence>
<keyword evidence="5" id="KW-0028">Amino-acid biosynthesis</keyword>